<reference evidence="1" key="1">
    <citation type="submission" date="2019-08" db="EMBL/GenBank/DDBJ databases">
        <authorList>
            <person name="Kucharzyk K."/>
            <person name="Murdoch R.W."/>
            <person name="Higgins S."/>
            <person name="Loffler F."/>
        </authorList>
    </citation>
    <scope>NUCLEOTIDE SEQUENCE</scope>
</reference>
<proteinExistence type="predicted"/>
<name>A0A645ALC3_9ZZZZ</name>
<comment type="caution">
    <text evidence="1">The sequence shown here is derived from an EMBL/GenBank/DDBJ whole genome shotgun (WGS) entry which is preliminary data.</text>
</comment>
<evidence type="ECO:0000313" key="1">
    <source>
        <dbReference type="EMBL" id="MPM53538.1"/>
    </source>
</evidence>
<protein>
    <submittedName>
        <fullName evidence="1">Uncharacterized protein</fullName>
    </submittedName>
</protein>
<accession>A0A645ALC3</accession>
<dbReference type="AlphaFoldDB" id="A0A645ALC3"/>
<dbReference type="EMBL" id="VSSQ01014385">
    <property type="protein sequence ID" value="MPM53538.1"/>
    <property type="molecule type" value="Genomic_DNA"/>
</dbReference>
<organism evidence="1">
    <name type="scientific">bioreactor metagenome</name>
    <dbReference type="NCBI Taxonomy" id="1076179"/>
    <lineage>
        <taxon>unclassified sequences</taxon>
        <taxon>metagenomes</taxon>
        <taxon>ecological metagenomes</taxon>
    </lineage>
</organism>
<gene>
    <name evidence="1" type="ORF">SDC9_100306</name>
</gene>
<sequence>MACLIHIIDELFPFFFANLIAGKLSECLNKLISINNRPFTALHLPLRKVHHSVREVVQIFCPAVAKQVQNVEEHPEVVLLLAGDHVDE</sequence>